<feature type="non-terminal residue" evidence="2">
    <location>
        <position position="56"/>
    </location>
</feature>
<keyword evidence="3" id="KW-1185">Reference proteome</keyword>
<protein>
    <recommendedName>
        <fullName evidence="4">cAMP-regulated phosphoprotein 19</fullName>
    </recommendedName>
</protein>
<evidence type="ECO:0000313" key="3">
    <source>
        <dbReference type="Proteomes" id="UP000237246"/>
    </source>
</evidence>
<dbReference type="EMBL" id="PPHD01016412">
    <property type="protein sequence ID" value="POI29156.1"/>
    <property type="molecule type" value="Genomic_DNA"/>
</dbReference>
<feature type="compositionally biased region" description="Basic and acidic residues" evidence="1">
    <location>
        <begin position="12"/>
        <end position="32"/>
    </location>
</feature>
<dbReference type="OrthoDB" id="5949865at2759"/>
<evidence type="ECO:0008006" key="4">
    <source>
        <dbReference type="Google" id="ProtNLM"/>
    </source>
</evidence>
<comment type="caution">
    <text evidence="2">The sequence shown here is derived from an EMBL/GenBank/DDBJ whole genome shotgun (WGS) entry which is preliminary data.</text>
</comment>
<name>A0A2P4SYH3_BAMTH</name>
<feature type="compositionally biased region" description="Low complexity" evidence="1">
    <location>
        <begin position="1"/>
        <end position="11"/>
    </location>
</feature>
<feature type="region of interest" description="Disordered" evidence="1">
    <location>
        <begin position="1"/>
        <end position="56"/>
    </location>
</feature>
<accession>A0A2P4SYH3</accession>
<dbReference type="AlphaFoldDB" id="A0A2P4SYH3"/>
<organism evidence="2 3">
    <name type="scientific">Bambusicola thoracicus</name>
    <name type="common">Chinese bamboo-partridge</name>
    <name type="synonym">Perdix thoracica</name>
    <dbReference type="NCBI Taxonomy" id="9083"/>
    <lineage>
        <taxon>Eukaryota</taxon>
        <taxon>Metazoa</taxon>
        <taxon>Chordata</taxon>
        <taxon>Craniata</taxon>
        <taxon>Vertebrata</taxon>
        <taxon>Euteleostomi</taxon>
        <taxon>Archelosauria</taxon>
        <taxon>Archosauria</taxon>
        <taxon>Dinosauria</taxon>
        <taxon>Saurischia</taxon>
        <taxon>Theropoda</taxon>
        <taxon>Coelurosauria</taxon>
        <taxon>Aves</taxon>
        <taxon>Neognathae</taxon>
        <taxon>Galloanserae</taxon>
        <taxon>Galliformes</taxon>
        <taxon>Phasianidae</taxon>
        <taxon>Perdicinae</taxon>
        <taxon>Bambusicola</taxon>
    </lineage>
</organism>
<proteinExistence type="predicted"/>
<dbReference type="Proteomes" id="UP000237246">
    <property type="component" value="Unassembled WGS sequence"/>
</dbReference>
<evidence type="ECO:0000256" key="1">
    <source>
        <dbReference type="SAM" id="MobiDB-lite"/>
    </source>
</evidence>
<evidence type="ECO:0000313" key="2">
    <source>
        <dbReference type="EMBL" id="POI29156.1"/>
    </source>
</evidence>
<sequence>MSAESPEPASAEEQKEMEDKVISPEKAEEAKLKARYPHLGQKPGGSDFLRKRLQKG</sequence>
<reference evidence="2 3" key="1">
    <citation type="submission" date="2018-01" db="EMBL/GenBank/DDBJ databases">
        <title>Comparison of the Chinese Bamboo Partridge and Red Junglefowl genome sequences highlights the importance of demography in genome evolution.</title>
        <authorList>
            <person name="Tiley G.P."/>
            <person name="Kimball R.T."/>
            <person name="Braun E.L."/>
            <person name="Burleigh J.G."/>
        </authorList>
    </citation>
    <scope>NUCLEOTIDE SEQUENCE [LARGE SCALE GENOMIC DNA]</scope>
    <source>
        <strain evidence="2">RTK389</strain>
        <tissue evidence="2">Blood</tissue>
    </source>
</reference>
<gene>
    <name evidence="2" type="ORF">CIB84_007094</name>
</gene>